<feature type="domain" description="Ig-like" evidence="3">
    <location>
        <begin position="147"/>
        <end position="238"/>
    </location>
</feature>
<keyword evidence="2" id="KW-0732">Signal</keyword>
<dbReference type="Gene3D" id="2.60.40.10">
    <property type="entry name" value="Immunoglobulins"/>
    <property type="match status" value="2"/>
</dbReference>
<name>A0A3P9CFA0_9CICH</name>
<dbReference type="InterPro" id="IPR036179">
    <property type="entry name" value="Ig-like_dom_sf"/>
</dbReference>
<dbReference type="InterPro" id="IPR013783">
    <property type="entry name" value="Ig-like_fold"/>
</dbReference>
<evidence type="ECO:0000313" key="5">
    <source>
        <dbReference type="Proteomes" id="UP000265160"/>
    </source>
</evidence>
<feature type="domain" description="Ig-like" evidence="3">
    <location>
        <begin position="21"/>
        <end position="127"/>
    </location>
</feature>
<keyword evidence="5" id="KW-1185">Reference proteome</keyword>
<dbReference type="PANTHER" id="PTHR23267">
    <property type="entry name" value="IMMUNOGLOBULIN LIGHT CHAIN"/>
    <property type="match status" value="1"/>
</dbReference>
<organism evidence="4 5">
    <name type="scientific">Maylandia zebra</name>
    <name type="common">zebra mbuna</name>
    <dbReference type="NCBI Taxonomy" id="106582"/>
    <lineage>
        <taxon>Eukaryota</taxon>
        <taxon>Metazoa</taxon>
        <taxon>Chordata</taxon>
        <taxon>Craniata</taxon>
        <taxon>Vertebrata</taxon>
        <taxon>Euteleostomi</taxon>
        <taxon>Actinopterygii</taxon>
        <taxon>Neopterygii</taxon>
        <taxon>Teleostei</taxon>
        <taxon>Neoteleostei</taxon>
        <taxon>Acanthomorphata</taxon>
        <taxon>Ovalentaria</taxon>
        <taxon>Cichlomorphae</taxon>
        <taxon>Cichliformes</taxon>
        <taxon>Cichlidae</taxon>
        <taxon>African cichlids</taxon>
        <taxon>Pseudocrenilabrinae</taxon>
        <taxon>Haplochromini</taxon>
        <taxon>Maylandia</taxon>
        <taxon>Maylandia zebra complex</taxon>
    </lineage>
</organism>
<reference evidence="4" key="3">
    <citation type="submission" date="2025-09" db="UniProtKB">
        <authorList>
            <consortium name="Ensembl"/>
        </authorList>
    </citation>
    <scope>IDENTIFICATION</scope>
</reference>
<dbReference type="InterPro" id="IPR007110">
    <property type="entry name" value="Ig-like_dom"/>
</dbReference>
<reference evidence="4 5" key="1">
    <citation type="journal article" date="2014" name="Nature">
        <title>The genomic substrate for adaptive radiation in African cichlid fish.</title>
        <authorList>
            <person name="Brawand D."/>
            <person name="Wagner C.E."/>
            <person name="Li Y.I."/>
            <person name="Malinsky M."/>
            <person name="Keller I."/>
            <person name="Fan S."/>
            <person name="Simakov O."/>
            <person name="Ng A.Y."/>
            <person name="Lim Z.W."/>
            <person name="Bezault E."/>
            <person name="Turner-Maier J."/>
            <person name="Johnson J."/>
            <person name="Alcazar R."/>
            <person name="Noh H.J."/>
            <person name="Russell P."/>
            <person name="Aken B."/>
            <person name="Alfoldi J."/>
            <person name="Amemiya C."/>
            <person name="Azzouzi N."/>
            <person name="Baroiller J.F."/>
            <person name="Barloy-Hubler F."/>
            <person name="Berlin A."/>
            <person name="Bloomquist R."/>
            <person name="Carleton K.L."/>
            <person name="Conte M.A."/>
            <person name="D'Cotta H."/>
            <person name="Eshel O."/>
            <person name="Gaffney L."/>
            <person name="Galibert F."/>
            <person name="Gante H.F."/>
            <person name="Gnerre S."/>
            <person name="Greuter L."/>
            <person name="Guyon R."/>
            <person name="Haddad N.S."/>
            <person name="Haerty W."/>
            <person name="Harris R.M."/>
            <person name="Hofmann H.A."/>
            <person name="Hourlier T."/>
            <person name="Hulata G."/>
            <person name="Jaffe D.B."/>
            <person name="Lara M."/>
            <person name="Lee A.P."/>
            <person name="MacCallum I."/>
            <person name="Mwaiko S."/>
            <person name="Nikaido M."/>
            <person name="Nishihara H."/>
            <person name="Ozouf-Costaz C."/>
            <person name="Penman D.J."/>
            <person name="Przybylski D."/>
            <person name="Rakotomanga M."/>
            <person name="Renn S.C.P."/>
            <person name="Ribeiro F.J."/>
            <person name="Ron M."/>
            <person name="Salzburger W."/>
            <person name="Sanchez-Pulido L."/>
            <person name="Santos M.E."/>
            <person name="Searle S."/>
            <person name="Sharpe T."/>
            <person name="Swofford R."/>
            <person name="Tan F.J."/>
            <person name="Williams L."/>
            <person name="Young S."/>
            <person name="Yin S."/>
            <person name="Okada N."/>
            <person name="Kocher T.D."/>
            <person name="Miska E.A."/>
            <person name="Lander E.S."/>
            <person name="Venkatesh B."/>
            <person name="Fernald R.D."/>
            <person name="Meyer A."/>
            <person name="Ponting C.P."/>
            <person name="Streelman J.T."/>
            <person name="Lindblad-Toh K."/>
            <person name="Seehausen O."/>
            <person name="Di Palma F."/>
        </authorList>
    </citation>
    <scope>NUCLEOTIDE SEQUENCE</scope>
</reference>
<dbReference type="InterPro" id="IPR013106">
    <property type="entry name" value="Ig_V-set"/>
</dbReference>
<dbReference type="InterPro" id="IPR003599">
    <property type="entry name" value="Ig_sub"/>
</dbReference>
<accession>A0A3P9CFA0</accession>
<dbReference type="SMART" id="SM00407">
    <property type="entry name" value="IGc1"/>
    <property type="match status" value="1"/>
</dbReference>
<dbReference type="Proteomes" id="UP000265160">
    <property type="component" value="LG19"/>
</dbReference>
<feature type="signal peptide" evidence="2">
    <location>
        <begin position="1"/>
        <end position="21"/>
    </location>
</feature>
<dbReference type="FunFam" id="2.60.40.10:FF:000283">
    <property type="entry name" value="Immunoglobulin kappa constant"/>
    <property type="match status" value="1"/>
</dbReference>
<feature type="chain" id="PRO_5018054975" description="Ig-like domain-containing protein" evidence="2">
    <location>
        <begin position="22"/>
        <end position="248"/>
    </location>
</feature>
<evidence type="ECO:0000259" key="3">
    <source>
        <dbReference type="PROSITE" id="PS50835"/>
    </source>
</evidence>
<evidence type="ECO:0000313" key="4">
    <source>
        <dbReference type="Ensembl" id="ENSMZEP00005020968.1"/>
    </source>
</evidence>
<dbReference type="InterPro" id="IPR003597">
    <property type="entry name" value="Ig_C1-set"/>
</dbReference>
<dbReference type="SMART" id="SM00406">
    <property type="entry name" value="IGv"/>
    <property type="match status" value="1"/>
</dbReference>
<keyword evidence="1" id="KW-1015">Disulfide bond</keyword>
<dbReference type="InterPro" id="IPR050150">
    <property type="entry name" value="IgV_Light_Chain"/>
</dbReference>
<dbReference type="PROSITE" id="PS50835">
    <property type="entry name" value="IG_LIKE"/>
    <property type="match status" value="2"/>
</dbReference>
<dbReference type="Pfam" id="PF07686">
    <property type="entry name" value="V-set"/>
    <property type="match status" value="1"/>
</dbReference>
<evidence type="ECO:0000256" key="1">
    <source>
        <dbReference type="ARBA" id="ARBA00023157"/>
    </source>
</evidence>
<proteinExistence type="predicted"/>
<protein>
    <recommendedName>
        <fullName evidence="3">Ig-like domain-containing protein</fullName>
    </recommendedName>
</protein>
<dbReference type="SMART" id="SM00409">
    <property type="entry name" value="IG"/>
    <property type="match status" value="1"/>
</dbReference>
<reference evidence="4" key="2">
    <citation type="submission" date="2025-08" db="UniProtKB">
        <authorList>
            <consortium name="Ensembl"/>
        </authorList>
    </citation>
    <scope>IDENTIFICATION</scope>
</reference>
<dbReference type="AlphaFoldDB" id="A0A3P9CFA0"/>
<dbReference type="SUPFAM" id="SSF48726">
    <property type="entry name" value="Immunoglobulin"/>
    <property type="match status" value="2"/>
</dbReference>
<dbReference type="Ensembl" id="ENSMZET00005021657.1">
    <property type="protein sequence ID" value="ENSMZEP00005020968.1"/>
    <property type="gene ID" value="ENSMZEG00005015737.1"/>
</dbReference>
<evidence type="ECO:0000256" key="2">
    <source>
        <dbReference type="SAM" id="SignalP"/>
    </source>
</evidence>
<dbReference type="Pfam" id="PF07654">
    <property type="entry name" value="C1-set"/>
    <property type="match status" value="1"/>
</dbReference>
<dbReference type="GeneTree" id="ENSGT01030000234589"/>
<sequence>MTLITILIWTLTCCCFTGCSGQVTVTQPPVVTFTPGNTVTLTCRTNPKVYTWTDGDSRVAWYQQKSGAAPKLVIYLGTKPTSEFSSRFSGRGDGVDAAMTISGVQAEDAAVYYCQSAHEINSAWFVSLWNTFGGGTKLIVGSGVVRPTLTVLPPSKEEDKQSSATVVCLATGGFPSNWNLGWKVGSTSTSSGVSTSLEVLGTDGRYSWSSTLSLSADQWRKAGSVSCEASLSGQSPVTQTLDPDHCSE</sequence>